<proteinExistence type="predicted"/>
<keyword evidence="3" id="KW-1185">Reference proteome</keyword>
<dbReference type="RefSeq" id="WP_211549065.1">
    <property type="nucleotide sequence ID" value="NZ_JAGTUF010000010.1"/>
</dbReference>
<comment type="caution">
    <text evidence="2">The sequence shown here is derived from an EMBL/GenBank/DDBJ whole genome shotgun (WGS) entry which is preliminary data.</text>
</comment>
<dbReference type="InterPro" id="IPR011009">
    <property type="entry name" value="Kinase-like_dom_sf"/>
</dbReference>
<gene>
    <name evidence="2" type="ORF">KEC16_11675</name>
</gene>
<dbReference type="SUPFAM" id="SSF56112">
    <property type="entry name" value="Protein kinase-like (PK-like)"/>
    <property type="match status" value="1"/>
</dbReference>
<reference evidence="2 3" key="1">
    <citation type="submission" date="2021-04" db="EMBL/GenBank/DDBJ databases">
        <title>Magnetospirillum sulfuroxidans sp. nov., a facultative chemolithoautotrophic sulfur-oxidizing alphaproteobacterium isolated from freshwater sediment and proposals for Paramagetospirillum gen. nov., and Magnetospirillaceae fam. nov.</title>
        <authorList>
            <person name="Koziaeva V."/>
            <person name="Geelhoed J.S."/>
            <person name="Sorokin D.Y."/>
            <person name="Grouzdev D.S."/>
        </authorList>
    </citation>
    <scope>NUCLEOTIDE SEQUENCE [LARGE SCALE GENOMIC DNA]</scope>
    <source>
        <strain evidence="2 3">J10</strain>
    </source>
</reference>
<protein>
    <submittedName>
        <fullName evidence="2">Phosphotransferase</fullName>
    </submittedName>
</protein>
<evidence type="ECO:0000259" key="1">
    <source>
        <dbReference type="Pfam" id="PF01636"/>
    </source>
</evidence>
<evidence type="ECO:0000313" key="3">
    <source>
        <dbReference type="Proteomes" id="UP000680714"/>
    </source>
</evidence>
<dbReference type="EMBL" id="JAGTUF010000010">
    <property type="protein sequence ID" value="MBR9972373.1"/>
    <property type="molecule type" value="Genomic_DNA"/>
</dbReference>
<dbReference type="Gene3D" id="3.30.200.20">
    <property type="entry name" value="Phosphorylase Kinase, domain 1"/>
    <property type="match status" value="1"/>
</dbReference>
<evidence type="ECO:0000313" key="2">
    <source>
        <dbReference type="EMBL" id="MBR9972373.1"/>
    </source>
</evidence>
<dbReference type="Proteomes" id="UP000680714">
    <property type="component" value="Unassembled WGS sequence"/>
</dbReference>
<accession>A0ABS5ID73</accession>
<dbReference type="Pfam" id="PF01636">
    <property type="entry name" value="APH"/>
    <property type="match status" value="1"/>
</dbReference>
<feature type="domain" description="Aminoglycoside phosphotransferase" evidence="1">
    <location>
        <begin position="24"/>
        <end position="252"/>
    </location>
</feature>
<dbReference type="InterPro" id="IPR002575">
    <property type="entry name" value="Aminoglycoside_PTrfase"/>
</dbReference>
<sequence>MSHRLDLLQAFLGAAGWGAAERATLAGDASFRRYDRLRRGEERAVLMDAPPPQEDVRPFIRIARQLERLNYSAPRLLAEDVENGFLLLEDLGDSTYTRCLANGEDEEKLYALAMDVLADLHQRPPAETIPVGTPAYDDERLLTEACLLTDWYMPAVLGADTDPAARAEYCRLWRDLFPIARAVPNTLVLRDFHVDNLMLLDRPGLAACGLLDFQDAVAGPLTYDPMSLLEDARRDIDPAMIGRMKARYLARLPQVEAEAFAASWAVLAAQRHAKVIGIFTRLCERDGKSGYLIHIPRLWRLLEQSLAHPALAGIKHWLDIHMPQRQRTVPTP</sequence>
<organism evidence="2 3">
    <name type="scientific">Magnetospirillum sulfuroxidans</name>
    <dbReference type="NCBI Taxonomy" id="611300"/>
    <lineage>
        <taxon>Bacteria</taxon>
        <taxon>Pseudomonadati</taxon>
        <taxon>Pseudomonadota</taxon>
        <taxon>Alphaproteobacteria</taxon>
        <taxon>Rhodospirillales</taxon>
        <taxon>Rhodospirillaceae</taxon>
        <taxon>Magnetospirillum</taxon>
    </lineage>
</organism>
<dbReference type="Gene3D" id="3.90.1200.10">
    <property type="match status" value="1"/>
</dbReference>
<name>A0ABS5ID73_9PROT</name>